<organism evidence="8 9">
    <name type="scientific">Thermolongibacillus altinsuensis</name>
    <dbReference type="NCBI Taxonomy" id="575256"/>
    <lineage>
        <taxon>Bacteria</taxon>
        <taxon>Bacillati</taxon>
        <taxon>Bacillota</taxon>
        <taxon>Bacilli</taxon>
        <taxon>Bacillales</taxon>
        <taxon>Anoxybacillaceae</taxon>
        <taxon>Thermolongibacillus</taxon>
    </lineage>
</organism>
<comment type="catalytic activity">
    <reaction evidence="1 7">
        <text>2-C-methyl-D-erythritol 4-phosphate + CTP + H(+) = 4-CDP-2-C-methyl-D-erythritol + diphosphate</text>
        <dbReference type="Rhea" id="RHEA:13429"/>
        <dbReference type="ChEBI" id="CHEBI:15378"/>
        <dbReference type="ChEBI" id="CHEBI:33019"/>
        <dbReference type="ChEBI" id="CHEBI:37563"/>
        <dbReference type="ChEBI" id="CHEBI:57823"/>
        <dbReference type="ChEBI" id="CHEBI:58262"/>
        <dbReference type="EC" id="2.7.7.60"/>
    </reaction>
</comment>
<keyword evidence="9" id="KW-1185">Reference proteome</keyword>
<dbReference type="PROSITE" id="PS01295">
    <property type="entry name" value="ISPD"/>
    <property type="match status" value="1"/>
</dbReference>
<dbReference type="PANTHER" id="PTHR32125:SF4">
    <property type="entry name" value="2-C-METHYL-D-ERYTHRITOL 4-PHOSPHATE CYTIDYLYLTRANSFERASE, CHLOROPLASTIC"/>
    <property type="match status" value="1"/>
</dbReference>
<evidence type="ECO:0000256" key="7">
    <source>
        <dbReference type="HAMAP-Rule" id="MF_00108"/>
    </source>
</evidence>
<evidence type="ECO:0000256" key="6">
    <source>
        <dbReference type="ARBA" id="ARBA00023229"/>
    </source>
</evidence>
<proteinExistence type="inferred from homology"/>
<dbReference type="CDD" id="cd02516">
    <property type="entry name" value="CDP-ME_synthetase"/>
    <property type="match status" value="1"/>
</dbReference>
<dbReference type="EMBL" id="SLUL01000016">
    <property type="protein sequence ID" value="TCL46321.1"/>
    <property type="molecule type" value="Genomic_DNA"/>
</dbReference>
<evidence type="ECO:0000256" key="1">
    <source>
        <dbReference type="ARBA" id="ARBA00001282"/>
    </source>
</evidence>
<dbReference type="NCBIfam" id="TIGR00453">
    <property type="entry name" value="ispD"/>
    <property type="match status" value="1"/>
</dbReference>
<feature type="site" description="Positions MEP for the nucleophilic attack" evidence="7">
    <location>
        <position position="152"/>
    </location>
</feature>
<keyword evidence="4 7" id="KW-0808">Transferase</keyword>
<dbReference type="OrthoDB" id="9806837at2"/>
<feature type="site" description="Transition state stabilizer" evidence="7">
    <location>
        <position position="15"/>
    </location>
</feature>
<dbReference type="PANTHER" id="PTHR32125">
    <property type="entry name" value="2-C-METHYL-D-ERYTHRITOL 4-PHOSPHATE CYTIDYLYLTRANSFERASE, CHLOROPLASTIC"/>
    <property type="match status" value="1"/>
</dbReference>
<evidence type="ECO:0000256" key="4">
    <source>
        <dbReference type="ARBA" id="ARBA00022679"/>
    </source>
</evidence>
<reference evidence="8 9" key="1">
    <citation type="submission" date="2019-03" db="EMBL/GenBank/DDBJ databases">
        <title>Genomic Encyclopedia of Type Strains, Phase IV (KMG-IV): sequencing the most valuable type-strain genomes for metagenomic binning, comparative biology and taxonomic classification.</title>
        <authorList>
            <person name="Goeker M."/>
        </authorList>
    </citation>
    <scope>NUCLEOTIDE SEQUENCE [LARGE SCALE GENOMIC DNA]</scope>
    <source>
        <strain evidence="8 9">DSM 24979</strain>
    </source>
</reference>
<keyword evidence="5 7" id="KW-0548">Nucleotidyltransferase</keyword>
<dbReference type="InterPro" id="IPR001228">
    <property type="entry name" value="IspD"/>
</dbReference>
<name>A0A4V2Q9Z2_9BACL</name>
<dbReference type="EC" id="2.7.7.60" evidence="7"/>
<evidence type="ECO:0000256" key="5">
    <source>
        <dbReference type="ARBA" id="ARBA00022695"/>
    </source>
</evidence>
<dbReference type="GO" id="GO:0019288">
    <property type="term" value="P:isopentenyl diphosphate biosynthetic process, methylerythritol 4-phosphate pathway"/>
    <property type="evidence" value="ECO:0007669"/>
    <property type="project" value="UniProtKB-UniRule"/>
</dbReference>
<dbReference type="InterPro" id="IPR050088">
    <property type="entry name" value="IspD/TarI_cytidylyltransf_bact"/>
</dbReference>
<accession>A0A4V2Q9Z2</accession>
<evidence type="ECO:0000256" key="2">
    <source>
        <dbReference type="ARBA" id="ARBA00004787"/>
    </source>
</evidence>
<dbReference type="Pfam" id="PF01128">
    <property type="entry name" value="IspD"/>
    <property type="match status" value="1"/>
</dbReference>
<comment type="function">
    <text evidence="7">Catalyzes the formation of 4-diphosphocytidyl-2-C-methyl-D-erythritol from CTP and 2-C-methyl-D-erythritol 4-phosphate (MEP).</text>
</comment>
<dbReference type="InterPro" id="IPR029044">
    <property type="entry name" value="Nucleotide-diphossugar_trans"/>
</dbReference>
<evidence type="ECO:0000313" key="8">
    <source>
        <dbReference type="EMBL" id="TCL46321.1"/>
    </source>
</evidence>
<dbReference type="HAMAP" id="MF_00108">
    <property type="entry name" value="IspD"/>
    <property type="match status" value="1"/>
</dbReference>
<protein>
    <recommendedName>
        <fullName evidence="7">2-C-methyl-D-erythritol 4-phosphate cytidylyltransferase</fullName>
        <ecNumber evidence="7">2.7.7.60</ecNumber>
    </recommendedName>
    <alternativeName>
        <fullName evidence="7">4-diphosphocytidyl-2C-methyl-D-erythritol synthase</fullName>
    </alternativeName>
    <alternativeName>
        <fullName evidence="7">MEP cytidylyltransferase</fullName>
        <shortName evidence="7">MCT</shortName>
    </alternativeName>
</protein>
<feature type="site" description="Transition state stabilizer" evidence="7">
    <location>
        <position position="22"/>
    </location>
</feature>
<dbReference type="Proteomes" id="UP000295658">
    <property type="component" value="Unassembled WGS sequence"/>
</dbReference>
<dbReference type="FunFam" id="3.90.550.10:FF:000003">
    <property type="entry name" value="2-C-methyl-D-erythritol 4-phosphate cytidylyltransferase"/>
    <property type="match status" value="1"/>
</dbReference>
<keyword evidence="6 7" id="KW-0414">Isoprene biosynthesis</keyword>
<dbReference type="GO" id="GO:0050518">
    <property type="term" value="F:2-C-methyl-D-erythritol 4-phosphate cytidylyltransferase activity"/>
    <property type="evidence" value="ECO:0007669"/>
    <property type="project" value="UniProtKB-UniRule"/>
</dbReference>
<dbReference type="RefSeq" id="WP_132949360.1">
    <property type="nucleotide sequence ID" value="NZ_BSVG01000013.1"/>
</dbReference>
<sequence>MDYQVVIPAAGQGKRMNAGMNKQFIELDGKPIIIHTLSVFEQDDWCKGIILVINEQERAHFEKMLKQFQIKKVVALVSGGSERQHSVYNGLKAVQHTDTVLIHDGARPFITIAKIHQLVETAKEKGAAIVAVPVKDTMKRVIDHLVEQTVDRSSLWAVQTPQAFCVSLIREAHERANAEGFIGTDDASLVERMGKEVVVIEGDYTNIKLTTPDDLLFAKAILCSMKGGSYVSNWTRI</sequence>
<dbReference type="SUPFAM" id="SSF53448">
    <property type="entry name" value="Nucleotide-diphospho-sugar transferases"/>
    <property type="match status" value="1"/>
</dbReference>
<comment type="caution">
    <text evidence="8">The sequence shown here is derived from an EMBL/GenBank/DDBJ whole genome shotgun (WGS) entry which is preliminary data.</text>
</comment>
<dbReference type="UniPathway" id="UPA00056">
    <property type="reaction ID" value="UER00093"/>
</dbReference>
<dbReference type="InterPro" id="IPR018294">
    <property type="entry name" value="ISPD_synthase_CS"/>
</dbReference>
<dbReference type="Gene3D" id="3.90.550.10">
    <property type="entry name" value="Spore Coat Polysaccharide Biosynthesis Protein SpsA, Chain A"/>
    <property type="match status" value="1"/>
</dbReference>
<evidence type="ECO:0000256" key="3">
    <source>
        <dbReference type="ARBA" id="ARBA00009789"/>
    </source>
</evidence>
<gene>
    <name evidence="7" type="primary">ispD</name>
    <name evidence="8" type="ORF">EDD69_11671</name>
</gene>
<dbReference type="InterPro" id="IPR034683">
    <property type="entry name" value="IspD/TarI"/>
</dbReference>
<comment type="similarity">
    <text evidence="3 7">Belongs to the IspD/TarI cytidylyltransferase family. IspD subfamily.</text>
</comment>
<feature type="site" description="Positions MEP for the nucleophilic attack" evidence="7">
    <location>
        <position position="208"/>
    </location>
</feature>
<comment type="pathway">
    <text evidence="2 7">Isoprenoid biosynthesis; isopentenyl diphosphate biosynthesis via DXP pathway; isopentenyl diphosphate from 1-deoxy-D-xylulose 5-phosphate: step 2/6.</text>
</comment>
<dbReference type="AlphaFoldDB" id="A0A4V2Q9Z2"/>
<evidence type="ECO:0000313" key="9">
    <source>
        <dbReference type="Proteomes" id="UP000295658"/>
    </source>
</evidence>